<dbReference type="Gene3D" id="3.40.50.720">
    <property type="entry name" value="NAD(P)-binding Rossmann-like Domain"/>
    <property type="match status" value="1"/>
</dbReference>
<name>A0A1L6MW18_9BACT</name>
<gene>
    <name evidence="2" type="ORF">BCY86_02925</name>
</gene>
<dbReference type="Gene3D" id="3.90.25.10">
    <property type="entry name" value="UDP-galactose 4-epimerase, domain 1"/>
    <property type="match status" value="1"/>
</dbReference>
<organism evidence="2 3">
    <name type="scientific">Pajaroellobacter abortibovis</name>
    <dbReference type="NCBI Taxonomy" id="1882918"/>
    <lineage>
        <taxon>Bacteria</taxon>
        <taxon>Pseudomonadati</taxon>
        <taxon>Myxococcota</taxon>
        <taxon>Polyangia</taxon>
        <taxon>Polyangiales</taxon>
        <taxon>Polyangiaceae</taxon>
    </lineage>
</organism>
<dbReference type="InterPro" id="IPR050177">
    <property type="entry name" value="Lipid_A_modif_metabolic_enz"/>
</dbReference>
<dbReference type="STRING" id="1882918.BCY86_02925"/>
<dbReference type="PANTHER" id="PTHR43245">
    <property type="entry name" value="BIFUNCTIONAL POLYMYXIN RESISTANCE PROTEIN ARNA"/>
    <property type="match status" value="1"/>
</dbReference>
<dbReference type="PANTHER" id="PTHR43245:SF13">
    <property type="entry name" value="UDP-D-APIOSE_UDP-D-XYLOSE SYNTHASE 2"/>
    <property type="match status" value="1"/>
</dbReference>
<evidence type="ECO:0000313" key="3">
    <source>
        <dbReference type="Proteomes" id="UP000185544"/>
    </source>
</evidence>
<evidence type="ECO:0000259" key="1">
    <source>
        <dbReference type="Pfam" id="PF01370"/>
    </source>
</evidence>
<reference evidence="2 3" key="1">
    <citation type="submission" date="2016-08" db="EMBL/GenBank/DDBJ databases">
        <title>Identification and validation of antigenic proteins from Pajaroellobacter abortibovis using de-novo genome sequence assembly and reverse vaccinology.</title>
        <authorList>
            <person name="Welly B.T."/>
            <person name="Miller M.R."/>
            <person name="Stott J.L."/>
            <person name="Blanchard M.T."/>
            <person name="Islas-Trejo A.D."/>
            <person name="O'Rourke S.M."/>
            <person name="Young A.E."/>
            <person name="Medrano J.F."/>
            <person name="Van Eenennaam A.L."/>
        </authorList>
    </citation>
    <scope>NUCLEOTIDE SEQUENCE [LARGE SCALE GENOMIC DNA]</scope>
    <source>
        <strain evidence="2 3">BTF92-0548A/99-0131</strain>
    </source>
</reference>
<dbReference type="KEGG" id="pabo:BCY86_02925"/>
<evidence type="ECO:0000313" key="2">
    <source>
        <dbReference type="EMBL" id="APR99743.1"/>
    </source>
</evidence>
<dbReference type="EMBL" id="CP016908">
    <property type="protein sequence ID" value="APR99743.1"/>
    <property type="molecule type" value="Genomic_DNA"/>
</dbReference>
<keyword evidence="3" id="KW-1185">Reference proteome</keyword>
<dbReference type="InterPro" id="IPR001509">
    <property type="entry name" value="Epimerase_deHydtase"/>
</dbReference>
<dbReference type="Proteomes" id="UP000185544">
    <property type="component" value="Chromosome"/>
</dbReference>
<dbReference type="RefSeq" id="WP_075276390.1">
    <property type="nucleotide sequence ID" value="NZ_CP016908.1"/>
</dbReference>
<dbReference type="Pfam" id="PF01370">
    <property type="entry name" value="Epimerase"/>
    <property type="match status" value="1"/>
</dbReference>
<dbReference type="OrthoDB" id="9801785at2"/>
<dbReference type="AlphaFoldDB" id="A0A1L6MW18"/>
<dbReference type="PRINTS" id="PR01713">
    <property type="entry name" value="NUCEPIMERASE"/>
</dbReference>
<dbReference type="CDD" id="cd05256">
    <property type="entry name" value="UDP_AE_SDR_e"/>
    <property type="match status" value="1"/>
</dbReference>
<feature type="domain" description="NAD-dependent epimerase/dehydratase" evidence="1">
    <location>
        <begin position="5"/>
        <end position="241"/>
    </location>
</feature>
<sequence>MMTYLVTGGAGFIGSSIAQALLQAGERVRIIDDFSTGRWENIDSLPGRVELIEGSILDPALVDQAMSGVEVVFHQAAVPSVAFSVNHPVQSLRVGVEGTVVLLESARCKGVRRFIFAGSSSVYGNTPVLPKLETMSPLPLSPYAVSKLTCEHLLMVFSGLYGLETVTLRYFNVFGPRQNPAGEYAAVIARFITAILEGKRPIIYGDGEQTRDFCFIENVVDANLLAASTSRKLSGEVVNIACGQRVSLNDLVVMLQEEATACGWLSCLLSPEYQPPRAGDVRDSLADLRTARELIGYTPRVYLREGLRMNLEAFHALRENASAPTR</sequence>
<proteinExistence type="predicted"/>
<dbReference type="SUPFAM" id="SSF51735">
    <property type="entry name" value="NAD(P)-binding Rossmann-fold domains"/>
    <property type="match status" value="1"/>
</dbReference>
<dbReference type="InterPro" id="IPR036291">
    <property type="entry name" value="NAD(P)-bd_dom_sf"/>
</dbReference>
<accession>A0A1L6MW18</accession>
<protein>
    <submittedName>
        <fullName evidence="2">Vi polysaccharide biosynthesis protein VipB/TviC</fullName>
    </submittedName>
</protein>